<dbReference type="PANTHER" id="PTHR33710">
    <property type="entry name" value="BNAC02G09200D PROTEIN"/>
    <property type="match status" value="1"/>
</dbReference>
<dbReference type="Proteomes" id="UP001293254">
    <property type="component" value="Unassembled WGS sequence"/>
</dbReference>
<reference evidence="1" key="1">
    <citation type="submission" date="2020-06" db="EMBL/GenBank/DDBJ databases">
        <authorList>
            <person name="Li T."/>
            <person name="Hu X."/>
            <person name="Zhang T."/>
            <person name="Song X."/>
            <person name="Zhang H."/>
            <person name="Dai N."/>
            <person name="Sheng W."/>
            <person name="Hou X."/>
            <person name="Wei L."/>
        </authorList>
    </citation>
    <scope>NUCLEOTIDE SEQUENCE</scope>
    <source>
        <strain evidence="1">3651</strain>
        <tissue evidence="1">Leaf</tissue>
    </source>
</reference>
<dbReference type="EMBL" id="JACGWO010000013">
    <property type="protein sequence ID" value="KAK4412811.1"/>
    <property type="molecule type" value="Genomic_DNA"/>
</dbReference>
<reference evidence="1" key="2">
    <citation type="journal article" date="2024" name="Plant">
        <title>Genomic evolution and insights into agronomic trait innovations of Sesamum species.</title>
        <authorList>
            <person name="Miao H."/>
            <person name="Wang L."/>
            <person name="Qu L."/>
            <person name="Liu H."/>
            <person name="Sun Y."/>
            <person name="Le M."/>
            <person name="Wang Q."/>
            <person name="Wei S."/>
            <person name="Zheng Y."/>
            <person name="Lin W."/>
            <person name="Duan Y."/>
            <person name="Cao H."/>
            <person name="Xiong S."/>
            <person name="Wang X."/>
            <person name="Wei L."/>
            <person name="Li C."/>
            <person name="Ma Q."/>
            <person name="Ju M."/>
            <person name="Zhao R."/>
            <person name="Li G."/>
            <person name="Mu C."/>
            <person name="Tian Q."/>
            <person name="Mei H."/>
            <person name="Zhang T."/>
            <person name="Gao T."/>
            <person name="Zhang H."/>
        </authorList>
    </citation>
    <scope>NUCLEOTIDE SEQUENCE</scope>
    <source>
        <strain evidence="1">3651</strain>
    </source>
</reference>
<proteinExistence type="predicted"/>
<dbReference type="InterPro" id="IPR036691">
    <property type="entry name" value="Endo/exonu/phosph_ase_sf"/>
</dbReference>
<evidence type="ECO:0000313" key="1">
    <source>
        <dbReference type="EMBL" id="KAK4412811.1"/>
    </source>
</evidence>
<dbReference type="PANTHER" id="PTHR33710:SF71">
    <property type="entry name" value="ENDONUCLEASE_EXONUCLEASE_PHOSPHATASE DOMAIN-CONTAINING PROTEIN"/>
    <property type="match status" value="1"/>
</dbReference>
<protein>
    <submittedName>
        <fullName evidence="1">Uncharacterized protein</fullName>
    </submittedName>
</protein>
<accession>A0AAE1XJ60</accession>
<organism evidence="1 2">
    <name type="scientific">Sesamum alatum</name>
    <dbReference type="NCBI Taxonomy" id="300844"/>
    <lineage>
        <taxon>Eukaryota</taxon>
        <taxon>Viridiplantae</taxon>
        <taxon>Streptophyta</taxon>
        <taxon>Embryophyta</taxon>
        <taxon>Tracheophyta</taxon>
        <taxon>Spermatophyta</taxon>
        <taxon>Magnoliopsida</taxon>
        <taxon>eudicotyledons</taxon>
        <taxon>Gunneridae</taxon>
        <taxon>Pentapetalae</taxon>
        <taxon>asterids</taxon>
        <taxon>lamiids</taxon>
        <taxon>Lamiales</taxon>
        <taxon>Pedaliaceae</taxon>
        <taxon>Sesamum</taxon>
    </lineage>
</organism>
<evidence type="ECO:0000313" key="2">
    <source>
        <dbReference type="Proteomes" id="UP001293254"/>
    </source>
</evidence>
<keyword evidence="2" id="KW-1185">Reference proteome</keyword>
<dbReference type="SUPFAM" id="SSF56219">
    <property type="entry name" value="DNase I-like"/>
    <property type="match status" value="1"/>
</dbReference>
<name>A0AAE1XJ60_9LAMI</name>
<gene>
    <name evidence="1" type="ORF">Salat_2928300</name>
</gene>
<comment type="caution">
    <text evidence="1">The sequence shown here is derived from an EMBL/GenBank/DDBJ whole genome shotgun (WGS) entry which is preliminary data.</text>
</comment>
<dbReference type="AlphaFoldDB" id="A0AAE1XJ60"/>
<sequence>MKIEFWNMRGFNRPSKHNGVTHLIKNNQLCLLGILETKLAASVIPRILTIIPGMYELKDFVDCCLAIGLYDAPTTDFYYTWYSNNDSNPVWCKLDRVLLNNEWLEAELHCGAHFSPSGCLSDYSLGIVSILDLPAPKPKPFRFFNIWANHPDFLATVEDGWNLNVEGTPQFSLCRKLKALKGVIKTFNNLHYNHISGRAKEVDLVLQDARSNLNPTLGM</sequence>